<sequence length="1174" mass="128786">AQFGGYGSFLPMYQRSPVWPNSNTRPKDLNYSAPVSPNNAHMKVGNQNSVTQSNKSEPVRNGPASFSARSESAPKKSKSNGKLKQGVNTSSGNKSKSVTDVANNSDPKSLKVRIRVGSDNTMTKKNAEIYSGLGLDMSPSSLETSPVNSVGFFHRPHDVPYESPTSILETMTSFPVSRSLLLSPLPYDVLHLTEKKSEDNSCGPAYKGSQDSTVTAVHGPDLVKVEENVIGEKSKSSEKNSASMESTNGVLPKKETSVDNFVSGNNTSSSGGKRKAEGGLKNESFRSKTKKNDNGSKTYTEDFKKNSGKVKETYKDLFGELDLEQEDDEEMGLEKPLEGINVKSTLENNSSLKERSNGKKSKKPSSSTIVNGPESNAAVSTGVPVVNEDWVCCDKCEKWRLLPPGVNTDCLPEKWICSMLDWLPGMNRCSISEEETTKAVTSYFPGPSIHGSQPVHPGGPHVADISLDGVKEHIDSPYPSSAVKKKLASKDIPNEAKRDDPSMSSNSSKKKLHTSYKTRSLNGVIQSPVVNEVAFQDSGQSHDVIVDKDRLKQKDNDKFCENFADEGSNLHHSKTGIKREGTQDFPRKFKKVKTDSNGGPSRMEKVDKRDVAKKRKRVDEIDGTGKYVNETSEVINTKEKKARVLKSFDEGSSGSKVKNIKDVKLTNPSRQNMVRAATSSSSKVSGSHKSKPNNRESKGSPVESVSSSPMRVLNVRGVDPLTNNVDTQHYDEKSKGGRKKSKDLLLNKNVRTDTASIQDSKKHSKKDVSVKGKSNSLPPMGQGETEWKENVGNNMASKASKRNKKVQNQNGNQPSNIKNPTPEKHKDKSQDPTVVLVRDLSNQATTNALREATNLKHMADRVKNAGSSLESRALYIEAALKFLHVASLFESCHSQTGRYGDMIQSVSIYSSTAKLCEYCAHEYERTKEMTTASLAYKCMEVAYMKVIYSSHTTACKDVNELQMSLHIGTTGESPSSSASASDLDNLNNPAAADKAALVKGVNQVAGNHVVAAKNKPSFTRILSFTQNVNSAMEASRKSRIAFAACSSKEEAVVSAIKRALDFNFQDVEELLHRVRVAMEIVPGLFGKKDDSDVLFFHQDHLEKFKSNVLHHYRNLMIKFQCKENIKCNKLQVKLGDGSLLSFLDSEDQAHELIASGRNKLIGSPFYVPMLLPVW</sequence>
<feature type="region of interest" description="Disordered" evidence="4">
    <location>
        <begin position="12"/>
        <end position="106"/>
    </location>
</feature>
<feature type="compositionally biased region" description="Polar residues" evidence="4">
    <location>
        <begin position="368"/>
        <end position="379"/>
    </location>
</feature>
<accession>A0AAD5DAQ1</accession>
<keyword evidence="1" id="KW-0479">Metal-binding</keyword>
<feature type="compositionally biased region" description="Basic and acidic residues" evidence="4">
    <location>
        <begin position="488"/>
        <end position="501"/>
    </location>
</feature>
<feature type="compositionally biased region" description="Low complexity" evidence="4">
    <location>
        <begin position="699"/>
        <end position="709"/>
    </location>
</feature>
<reference evidence="6" key="1">
    <citation type="submission" date="2022-06" db="EMBL/GenBank/DDBJ databases">
        <title>Uncovering the hologenomic basis of an extraordinary plant invasion.</title>
        <authorList>
            <person name="Bieker V.C."/>
            <person name="Martin M.D."/>
            <person name="Gilbert T."/>
            <person name="Hodgins K."/>
            <person name="Battlay P."/>
            <person name="Petersen B."/>
            <person name="Wilson J."/>
        </authorList>
    </citation>
    <scope>NUCLEOTIDE SEQUENCE</scope>
    <source>
        <strain evidence="6">AA19_3_7</strain>
        <tissue evidence="6">Leaf</tissue>
    </source>
</reference>
<keyword evidence="3" id="KW-0862">Zinc</keyword>
<name>A0AAD5DAQ1_AMBAR</name>
<feature type="compositionally biased region" description="Polar residues" evidence="4">
    <location>
        <begin position="258"/>
        <end position="271"/>
    </location>
</feature>
<dbReference type="AlphaFoldDB" id="A0AAD5DAQ1"/>
<protein>
    <recommendedName>
        <fullName evidence="5">CW-type domain-containing protein</fullName>
    </recommendedName>
</protein>
<evidence type="ECO:0000259" key="5">
    <source>
        <dbReference type="PROSITE" id="PS51050"/>
    </source>
</evidence>
<feature type="region of interest" description="Disordered" evidence="4">
    <location>
        <begin position="588"/>
        <end position="617"/>
    </location>
</feature>
<dbReference type="PANTHER" id="PTHR46524:SF15">
    <property type="entry name" value="ZINC FINGER, CW-TYPE-RELATED"/>
    <property type="match status" value="1"/>
</dbReference>
<keyword evidence="7" id="KW-1185">Reference proteome</keyword>
<dbReference type="InterPro" id="IPR011124">
    <property type="entry name" value="Znf_CW"/>
</dbReference>
<feature type="region of interest" description="Disordered" evidence="4">
    <location>
        <begin position="321"/>
        <end position="379"/>
    </location>
</feature>
<dbReference type="Pfam" id="PF24756">
    <property type="entry name" value="THD_CWZF3-5-7"/>
    <property type="match status" value="1"/>
</dbReference>
<feature type="compositionally biased region" description="Acidic residues" evidence="4">
    <location>
        <begin position="321"/>
        <end position="331"/>
    </location>
</feature>
<feature type="compositionally biased region" description="Basic and acidic residues" evidence="4">
    <location>
        <begin position="221"/>
        <end position="238"/>
    </location>
</feature>
<feature type="compositionally biased region" description="Basic and acidic residues" evidence="4">
    <location>
        <begin position="821"/>
        <end position="830"/>
    </location>
</feature>
<feature type="compositionally biased region" description="Polar residues" evidence="4">
    <location>
        <begin position="33"/>
        <end position="56"/>
    </location>
</feature>
<feature type="compositionally biased region" description="Polar residues" evidence="4">
    <location>
        <begin position="806"/>
        <end position="819"/>
    </location>
</feature>
<keyword evidence="2" id="KW-0863">Zinc-finger</keyword>
<dbReference type="PANTHER" id="PTHR46524">
    <property type="entry name" value="CW-TYPE ZINC FINGER"/>
    <property type="match status" value="1"/>
</dbReference>
<proteinExistence type="predicted"/>
<feature type="non-terminal residue" evidence="6">
    <location>
        <position position="1174"/>
    </location>
</feature>
<dbReference type="Proteomes" id="UP001206925">
    <property type="component" value="Unassembled WGS sequence"/>
</dbReference>
<evidence type="ECO:0000256" key="3">
    <source>
        <dbReference type="ARBA" id="ARBA00022833"/>
    </source>
</evidence>
<evidence type="ECO:0000256" key="1">
    <source>
        <dbReference type="ARBA" id="ARBA00022723"/>
    </source>
</evidence>
<dbReference type="EMBL" id="JAMZMK010000178">
    <property type="protein sequence ID" value="KAI7757143.1"/>
    <property type="molecule type" value="Genomic_DNA"/>
</dbReference>
<feature type="compositionally biased region" description="Polar residues" evidence="4">
    <location>
        <begin position="342"/>
        <end position="351"/>
    </location>
</feature>
<feature type="compositionally biased region" description="Basic and acidic residues" evidence="4">
    <location>
        <begin position="274"/>
        <end position="302"/>
    </location>
</feature>
<feature type="region of interest" description="Disordered" evidence="4">
    <location>
        <begin position="445"/>
        <end position="516"/>
    </location>
</feature>
<dbReference type="GO" id="GO:0008270">
    <property type="term" value="F:zinc ion binding"/>
    <property type="evidence" value="ECO:0007669"/>
    <property type="project" value="UniProtKB-KW"/>
</dbReference>
<evidence type="ECO:0000256" key="2">
    <source>
        <dbReference type="ARBA" id="ARBA00022771"/>
    </source>
</evidence>
<comment type="caution">
    <text evidence="6">The sequence shown here is derived from an EMBL/GenBank/DDBJ whole genome shotgun (WGS) entry which is preliminary data.</text>
</comment>
<feature type="domain" description="CW-type" evidence="5">
    <location>
        <begin position="384"/>
        <end position="437"/>
    </location>
</feature>
<feature type="region of interest" description="Disordered" evidence="4">
    <location>
        <begin position="629"/>
        <end position="831"/>
    </location>
</feature>
<dbReference type="Gene3D" id="3.30.40.100">
    <property type="match status" value="1"/>
</dbReference>
<dbReference type="InterPro" id="IPR056406">
    <property type="entry name" value="THD_CWZF3/5/7"/>
</dbReference>
<dbReference type="InterPro" id="IPR055300">
    <property type="entry name" value="CWZF3/5/7"/>
</dbReference>
<feature type="compositionally biased region" description="Polar residues" evidence="4">
    <location>
        <begin position="82"/>
        <end position="106"/>
    </location>
</feature>
<gene>
    <name evidence="6" type="ORF">M8C21_029496</name>
</gene>
<feature type="region of interest" description="Disordered" evidence="4">
    <location>
        <begin position="196"/>
        <end position="302"/>
    </location>
</feature>
<dbReference type="PROSITE" id="PS51050">
    <property type="entry name" value="ZF_CW"/>
    <property type="match status" value="1"/>
</dbReference>
<organism evidence="6 7">
    <name type="scientific">Ambrosia artemisiifolia</name>
    <name type="common">Common ragweed</name>
    <dbReference type="NCBI Taxonomy" id="4212"/>
    <lineage>
        <taxon>Eukaryota</taxon>
        <taxon>Viridiplantae</taxon>
        <taxon>Streptophyta</taxon>
        <taxon>Embryophyta</taxon>
        <taxon>Tracheophyta</taxon>
        <taxon>Spermatophyta</taxon>
        <taxon>Magnoliopsida</taxon>
        <taxon>eudicotyledons</taxon>
        <taxon>Gunneridae</taxon>
        <taxon>Pentapetalae</taxon>
        <taxon>asterids</taxon>
        <taxon>campanulids</taxon>
        <taxon>Asterales</taxon>
        <taxon>Asteraceae</taxon>
        <taxon>Asteroideae</taxon>
        <taxon>Heliantheae alliance</taxon>
        <taxon>Heliantheae</taxon>
        <taxon>Ambrosia</taxon>
    </lineage>
</organism>
<evidence type="ECO:0000256" key="4">
    <source>
        <dbReference type="SAM" id="MobiDB-lite"/>
    </source>
</evidence>
<evidence type="ECO:0000313" key="6">
    <source>
        <dbReference type="EMBL" id="KAI7757143.1"/>
    </source>
</evidence>
<evidence type="ECO:0000313" key="7">
    <source>
        <dbReference type="Proteomes" id="UP001206925"/>
    </source>
</evidence>
<dbReference type="Pfam" id="PF07496">
    <property type="entry name" value="zf-CW"/>
    <property type="match status" value="1"/>
</dbReference>